<proteinExistence type="predicted"/>
<protein>
    <submittedName>
        <fullName evidence="1">Uncharacterized protein</fullName>
    </submittedName>
</protein>
<dbReference type="AlphaFoldDB" id="A0A371CWW9"/>
<reference evidence="1 2" key="1">
    <citation type="journal article" date="2018" name="Biotechnol. Biofuels">
        <title>Integrative visual omics of the white-rot fungus Polyporus brumalis exposes the biotechnological potential of its oxidative enzymes for delignifying raw plant biomass.</title>
        <authorList>
            <person name="Miyauchi S."/>
            <person name="Rancon A."/>
            <person name="Drula E."/>
            <person name="Hage H."/>
            <person name="Chaduli D."/>
            <person name="Favel A."/>
            <person name="Grisel S."/>
            <person name="Henrissat B."/>
            <person name="Herpoel-Gimbert I."/>
            <person name="Ruiz-Duenas F.J."/>
            <person name="Chevret D."/>
            <person name="Hainaut M."/>
            <person name="Lin J."/>
            <person name="Wang M."/>
            <person name="Pangilinan J."/>
            <person name="Lipzen A."/>
            <person name="Lesage-Meessen L."/>
            <person name="Navarro D."/>
            <person name="Riley R."/>
            <person name="Grigoriev I.V."/>
            <person name="Zhou S."/>
            <person name="Raouche S."/>
            <person name="Rosso M.N."/>
        </authorList>
    </citation>
    <scope>NUCLEOTIDE SEQUENCE [LARGE SCALE GENOMIC DNA]</scope>
    <source>
        <strain evidence="1 2">BRFM 1820</strain>
    </source>
</reference>
<sequence length="142" mass="15376">MHVSASGRSSLHPQPNFSVLRSAVFKGTYEPHSRHSGSSWAIATCADRPPARHEIRSFRPCTHLSPGSPVNRLPNELLMQVIQHALRESEPCPPMALHVSETAGSPSPVTGDGASHSYFPFSNNEPTGMIPSGCKSLRFALH</sequence>
<gene>
    <name evidence="1" type="ORF">OH76DRAFT_1039342</name>
</gene>
<evidence type="ECO:0000313" key="1">
    <source>
        <dbReference type="EMBL" id="RDX44767.1"/>
    </source>
</evidence>
<name>A0A371CWW9_9APHY</name>
<dbReference type="Proteomes" id="UP000256964">
    <property type="component" value="Unassembled WGS sequence"/>
</dbReference>
<dbReference type="EMBL" id="KZ857445">
    <property type="protein sequence ID" value="RDX44767.1"/>
    <property type="molecule type" value="Genomic_DNA"/>
</dbReference>
<accession>A0A371CWW9</accession>
<keyword evidence="2" id="KW-1185">Reference proteome</keyword>
<organism evidence="1 2">
    <name type="scientific">Lentinus brumalis</name>
    <dbReference type="NCBI Taxonomy" id="2498619"/>
    <lineage>
        <taxon>Eukaryota</taxon>
        <taxon>Fungi</taxon>
        <taxon>Dikarya</taxon>
        <taxon>Basidiomycota</taxon>
        <taxon>Agaricomycotina</taxon>
        <taxon>Agaricomycetes</taxon>
        <taxon>Polyporales</taxon>
        <taxon>Polyporaceae</taxon>
        <taxon>Lentinus</taxon>
    </lineage>
</organism>
<evidence type="ECO:0000313" key="2">
    <source>
        <dbReference type="Proteomes" id="UP000256964"/>
    </source>
</evidence>